<dbReference type="InterPro" id="IPR035644">
    <property type="entry name" value="MraZ_C"/>
</dbReference>
<name>A0AA96J9B7_9MICO</name>
<evidence type="ECO:0000256" key="3">
    <source>
        <dbReference type="ARBA" id="ARBA00022737"/>
    </source>
</evidence>
<dbReference type="EMBL" id="CP134879">
    <property type="protein sequence ID" value="WNM23356.1"/>
    <property type="molecule type" value="Genomic_DNA"/>
</dbReference>
<dbReference type="InterPro" id="IPR007159">
    <property type="entry name" value="SpoVT-AbrB_dom"/>
</dbReference>
<keyword evidence="2 7" id="KW-0963">Cytoplasm</keyword>
<evidence type="ECO:0000256" key="1">
    <source>
        <dbReference type="ARBA" id="ARBA00013860"/>
    </source>
</evidence>
<evidence type="ECO:0000259" key="8">
    <source>
        <dbReference type="PROSITE" id="PS51740"/>
    </source>
</evidence>
<sequence>MSDAAVHGLGPTGVLLGTFTPRLDDKGRLILPAKFRGRLASGLVATRGLDRCIFVFPIDEFQEVHNRLRKAPLENKAARDYMRSFLAYAQDDIPDKQGRVLLSQPLRRYAGIDREVAVVGMGSRVEIWDVEAWEAYLEAGEDAYAKTAAEVFDDM</sequence>
<dbReference type="InterPro" id="IPR037914">
    <property type="entry name" value="SpoVT-AbrB_sf"/>
</dbReference>
<feature type="domain" description="SpoVT-AbrB" evidence="8">
    <location>
        <begin position="18"/>
        <end position="60"/>
    </location>
</feature>
<dbReference type="CDD" id="cd16321">
    <property type="entry name" value="MraZ_C"/>
    <property type="match status" value="1"/>
</dbReference>
<dbReference type="Gene3D" id="3.40.1550.20">
    <property type="entry name" value="Transcriptional regulator MraZ domain"/>
    <property type="match status" value="1"/>
</dbReference>
<dbReference type="GO" id="GO:2000143">
    <property type="term" value="P:negative regulation of DNA-templated transcription initiation"/>
    <property type="evidence" value="ECO:0007669"/>
    <property type="project" value="TreeGrafter"/>
</dbReference>
<dbReference type="PANTHER" id="PTHR34701">
    <property type="entry name" value="TRANSCRIPTIONAL REGULATOR MRAZ"/>
    <property type="match status" value="1"/>
</dbReference>
<dbReference type="HAMAP" id="MF_01008">
    <property type="entry name" value="MraZ"/>
    <property type="match status" value="1"/>
</dbReference>
<evidence type="ECO:0000256" key="7">
    <source>
        <dbReference type="HAMAP-Rule" id="MF_01008"/>
    </source>
</evidence>
<dbReference type="NCBIfam" id="TIGR00242">
    <property type="entry name" value="division/cell wall cluster transcriptional repressor MraZ"/>
    <property type="match status" value="1"/>
</dbReference>
<protein>
    <recommendedName>
        <fullName evidence="1 7">Transcriptional regulator MraZ</fullName>
    </recommendedName>
</protein>
<dbReference type="GO" id="GO:0005737">
    <property type="term" value="C:cytoplasm"/>
    <property type="evidence" value="ECO:0007669"/>
    <property type="project" value="UniProtKB-UniRule"/>
</dbReference>
<dbReference type="GO" id="GO:0003700">
    <property type="term" value="F:DNA-binding transcription factor activity"/>
    <property type="evidence" value="ECO:0007669"/>
    <property type="project" value="UniProtKB-UniRule"/>
</dbReference>
<evidence type="ECO:0000256" key="2">
    <source>
        <dbReference type="ARBA" id="ARBA00022490"/>
    </source>
</evidence>
<dbReference type="InterPro" id="IPR035642">
    <property type="entry name" value="MraZ_N"/>
</dbReference>
<keyword evidence="6 7" id="KW-0804">Transcription</keyword>
<gene>
    <name evidence="7 9" type="primary">mraZ</name>
    <name evidence="9" type="ORF">RN606_08245</name>
</gene>
<dbReference type="Pfam" id="PF02381">
    <property type="entry name" value="MraZ"/>
    <property type="match status" value="2"/>
</dbReference>
<evidence type="ECO:0000256" key="4">
    <source>
        <dbReference type="ARBA" id="ARBA00023015"/>
    </source>
</evidence>
<evidence type="ECO:0000256" key="6">
    <source>
        <dbReference type="ARBA" id="ARBA00023163"/>
    </source>
</evidence>
<keyword evidence="10" id="KW-1185">Reference proteome</keyword>
<dbReference type="RefSeq" id="WP_313496205.1">
    <property type="nucleotide sequence ID" value="NZ_CP134879.1"/>
</dbReference>
<comment type="subcellular location">
    <subcellularLocation>
        <location evidence="7">Cytoplasm</location>
        <location evidence="7">Nucleoid</location>
    </subcellularLocation>
</comment>
<keyword evidence="4 7" id="KW-0805">Transcription regulation</keyword>
<organism evidence="9 10">
    <name type="scientific">Demequina capsici</name>
    <dbReference type="NCBI Taxonomy" id="3075620"/>
    <lineage>
        <taxon>Bacteria</taxon>
        <taxon>Bacillati</taxon>
        <taxon>Actinomycetota</taxon>
        <taxon>Actinomycetes</taxon>
        <taxon>Micrococcales</taxon>
        <taxon>Demequinaceae</taxon>
        <taxon>Demequina</taxon>
    </lineage>
</organism>
<keyword evidence="3" id="KW-0677">Repeat</keyword>
<dbReference type="Proteomes" id="UP001304125">
    <property type="component" value="Chromosome"/>
</dbReference>
<dbReference type="PROSITE" id="PS51740">
    <property type="entry name" value="SPOVT_ABRB"/>
    <property type="match status" value="2"/>
</dbReference>
<feature type="domain" description="SpoVT-AbrB" evidence="8">
    <location>
        <begin position="89"/>
        <end position="132"/>
    </location>
</feature>
<dbReference type="CDD" id="cd16320">
    <property type="entry name" value="MraZ_N"/>
    <property type="match status" value="1"/>
</dbReference>
<evidence type="ECO:0000313" key="10">
    <source>
        <dbReference type="Proteomes" id="UP001304125"/>
    </source>
</evidence>
<evidence type="ECO:0000313" key="9">
    <source>
        <dbReference type="EMBL" id="WNM23356.1"/>
    </source>
</evidence>
<proteinExistence type="inferred from homology"/>
<dbReference type="GO" id="GO:0000976">
    <property type="term" value="F:transcription cis-regulatory region binding"/>
    <property type="evidence" value="ECO:0007669"/>
    <property type="project" value="TreeGrafter"/>
</dbReference>
<reference evidence="9 10" key="1">
    <citation type="submission" date="2023-09" db="EMBL/GenBank/DDBJ databases">
        <title>Demequina sp. a novel bacteria isolated from Capsicum annuum.</title>
        <authorList>
            <person name="Humaira Z."/>
            <person name="Lee J."/>
            <person name="Cho D."/>
        </authorList>
    </citation>
    <scope>NUCLEOTIDE SEQUENCE [LARGE SCALE GENOMIC DNA]</scope>
    <source>
        <strain evidence="9 10">OYTSA14</strain>
    </source>
</reference>
<comment type="subunit">
    <text evidence="7">Forms oligomers.</text>
</comment>
<keyword evidence="5 7" id="KW-0238">DNA-binding</keyword>
<dbReference type="InterPro" id="IPR020603">
    <property type="entry name" value="MraZ_dom"/>
</dbReference>
<dbReference type="SUPFAM" id="SSF89447">
    <property type="entry name" value="AbrB/MazE/MraZ-like"/>
    <property type="match status" value="1"/>
</dbReference>
<dbReference type="InterPro" id="IPR003444">
    <property type="entry name" value="MraZ"/>
</dbReference>
<evidence type="ECO:0000256" key="5">
    <source>
        <dbReference type="ARBA" id="ARBA00023125"/>
    </source>
</evidence>
<comment type="similarity">
    <text evidence="7">Belongs to the MraZ family.</text>
</comment>
<dbReference type="InterPro" id="IPR038619">
    <property type="entry name" value="MraZ_sf"/>
</dbReference>
<dbReference type="GO" id="GO:0009295">
    <property type="term" value="C:nucleoid"/>
    <property type="evidence" value="ECO:0007669"/>
    <property type="project" value="UniProtKB-SubCell"/>
</dbReference>
<accession>A0AA96J9B7</accession>
<dbReference type="AlphaFoldDB" id="A0AA96J9B7"/>
<dbReference type="PANTHER" id="PTHR34701:SF1">
    <property type="entry name" value="TRANSCRIPTIONAL REGULATOR MRAZ"/>
    <property type="match status" value="1"/>
</dbReference>